<dbReference type="HAMAP" id="MF_00068">
    <property type="entry name" value="MurQ"/>
    <property type="match status" value="1"/>
</dbReference>
<comment type="pathway">
    <text evidence="3">Amino-sugar metabolism; N-acetylmuramate degradation.</text>
</comment>
<name>A0ABN0P0G1_TRELE</name>
<dbReference type="NCBIfam" id="NF003915">
    <property type="entry name" value="PRK05441.1"/>
    <property type="match status" value="1"/>
</dbReference>
<dbReference type="NCBIfam" id="NF009222">
    <property type="entry name" value="PRK12570.1"/>
    <property type="match status" value="1"/>
</dbReference>
<feature type="domain" description="SIS" evidence="4">
    <location>
        <begin position="56"/>
        <end position="219"/>
    </location>
</feature>
<gene>
    <name evidence="3" type="primary">murQ</name>
    <name evidence="5" type="ORF">HMPREF9193_00537</name>
</gene>
<comment type="catalytic activity">
    <reaction evidence="3">
        <text>N-acetyl-D-muramate 6-phosphate + H2O = N-acetyl-D-glucosamine 6-phosphate + (R)-lactate</text>
        <dbReference type="Rhea" id="RHEA:26410"/>
        <dbReference type="ChEBI" id="CHEBI:15377"/>
        <dbReference type="ChEBI" id="CHEBI:16004"/>
        <dbReference type="ChEBI" id="CHEBI:57513"/>
        <dbReference type="ChEBI" id="CHEBI:58722"/>
        <dbReference type="EC" id="4.2.1.126"/>
    </reaction>
</comment>
<reference evidence="5 6" key="1">
    <citation type="submission" date="2013-08" db="EMBL/GenBank/DDBJ databases">
        <authorList>
            <person name="Weinstock G."/>
            <person name="Sodergren E."/>
            <person name="Wylie T."/>
            <person name="Fulton L."/>
            <person name="Fulton R."/>
            <person name="Fronick C."/>
            <person name="O'Laughlin M."/>
            <person name="Godfrey J."/>
            <person name="Miner T."/>
            <person name="Herter B."/>
            <person name="Appelbaum E."/>
            <person name="Cordes M."/>
            <person name="Lek S."/>
            <person name="Wollam A."/>
            <person name="Pepin K.H."/>
            <person name="Palsikar V.B."/>
            <person name="Mitreva M."/>
            <person name="Wilson R.K."/>
        </authorList>
    </citation>
    <scope>NUCLEOTIDE SEQUENCE [LARGE SCALE GENOMIC DNA]</scope>
    <source>
        <strain evidence="5 6">ATCC 700332</strain>
    </source>
</reference>
<comment type="miscellaneous">
    <text evidence="3">A lyase-type mechanism (elimination/hydration) is suggested for the cleavage of the lactyl ether bond of MurNAc 6-phosphate, with the formation of an alpha,beta-unsaturated aldehyde intermediate with (E)-stereochemistry, followed by the syn addition of water to give product.</text>
</comment>
<dbReference type="Gene3D" id="3.40.50.10490">
    <property type="entry name" value="Glucose-6-phosphate isomerase like protein, domain 1"/>
    <property type="match status" value="1"/>
</dbReference>
<evidence type="ECO:0000313" key="6">
    <source>
        <dbReference type="Proteomes" id="UP000016649"/>
    </source>
</evidence>
<organism evidence="5 6">
    <name type="scientific">Treponema lecithinolyticum ATCC 700332</name>
    <dbReference type="NCBI Taxonomy" id="1321815"/>
    <lineage>
        <taxon>Bacteria</taxon>
        <taxon>Pseudomonadati</taxon>
        <taxon>Spirochaetota</taxon>
        <taxon>Spirochaetia</taxon>
        <taxon>Spirochaetales</taxon>
        <taxon>Treponemataceae</taxon>
        <taxon>Treponema</taxon>
    </lineage>
</organism>
<dbReference type="PANTHER" id="PTHR10088:SF4">
    <property type="entry name" value="GLUCOKINASE REGULATORY PROTEIN"/>
    <property type="match status" value="1"/>
</dbReference>
<dbReference type="InterPro" id="IPR005488">
    <property type="entry name" value="Etherase_MurQ"/>
</dbReference>
<dbReference type="NCBIfam" id="TIGR00274">
    <property type="entry name" value="N-acetylmuramic acid 6-phosphate etherase"/>
    <property type="match status" value="1"/>
</dbReference>
<dbReference type="PROSITE" id="PS51464">
    <property type="entry name" value="SIS"/>
    <property type="match status" value="1"/>
</dbReference>
<dbReference type="PANTHER" id="PTHR10088">
    <property type="entry name" value="GLUCOKINASE REGULATORY PROTEIN"/>
    <property type="match status" value="1"/>
</dbReference>
<dbReference type="InterPro" id="IPR005486">
    <property type="entry name" value="Glucokinase_regulatory_CS"/>
</dbReference>
<comment type="subunit">
    <text evidence="3">Homodimer.</text>
</comment>
<dbReference type="Proteomes" id="UP000016649">
    <property type="component" value="Unassembled WGS sequence"/>
</dbReference>
<comment type="similarity">
    <text evidence="3">Belongs to the GCKR-like family. MurNAc-6-P etherase subfamily.</text>
</comment>
<dbReference type="InterPro" id="IPR046348">
    <property type="entry name" value="SIS_dom_sf"/>
</dbReference>
<feature type="active site" description="Proton donor" evidence="3">
    <location>
        <position position="84"/>
    </location>
</feature>
<evidence type="ECO:0000256" key="1">
    <source>
        <dbReference type="ARBA" id="ARBA00023239"/>
    </source>
</evidence>
<dbReference type="InterPro" id="IPR040190">
    <property type="entry name" value="MURQ/GCKR"/>
</dbReference>
<dbReference type="SUPFAM" id="SSF53697">
    <property type="entry name" value="SIS domain"/>
    <property type="match status" value="1"/>
</dbReference>
<keyword evidence="6" id="KW-1185">Reference proteome</keyword>
<sequence>MIDLSKLATEKRNAKTTHLDSMSALEIATIMNEEDLCVIEAVKAQLPQIAKAIEYATKALKNNARIIYIGAGTSGRLGMLDAAECPPTFGVSDNTVIGLIAGGDKAFLKAVEGAEDSHTLCEQDLRRKNISSEDVVVGLAASGRTPYVVYGLRFAKKLGCKTIAISCTKNAEISSEAEIAIELLVGPEVLTGSTRLKAGTAQKMVLNMISTGSMVGIGKVYQNMMVDLMQTNEKLHVRAENNVMAAVGCTRETARKMLDETGGSVKLSVASLLLHTTVEEARKRLTEAEGHICKM</sequence>
<dbReference type="CDD" id="cd05007">
    <property type="entry name" value="SIS_Etherase"/>
    <property type="match status" value="1"/>
</dbReference>
<keyword evidence="1 3" id="KW-0456">Lyase</keyword>
<dbReference type="Gene3D" id="1.10.8.1080">
    <property type="match status" value="1"/>
</dbReference>
<comment type="function">
    <text evidence="3">Specifically catalyzes the cleavage of the D-lactyl ether substituent of MurNAc 6-phosphate, producing GlcNAc 6-phosphate and D-lactate.</text>
</comment>
<dbReference type="Pfam" id="PF22645">
    <property type="entry name" value="GKRP_SIS_N"/>
    <property type="match status" value="1"/>
</dbReference>
<protein>
    <recommendedName>
        <fullName evidence="3">N-acetylmuramic acid 6-phosphate etherase</fullName>
        <shortName evidence="3">MurNAc-6-P etherase</shortName>
        <ecNumber evidence="3">4.2.1.126</ecNumber>
    </recommendedName>
    <alternativeName>
        <fullName evidence="3">N-acetylmuramic acid 6-phosphate hydrolase</fullName>
    </alternativeName>
    <alternativeName>
        <fullName evidence="3">N-acetylmuramic acid 6-phosphate lyase</fullName>
    </alternativeName>
</protein>
<proteinExistence type="inferred from homology"/>
<dbReference type="EC" id="4.2.1.126" evidence="3"/>
<evidence type="ECO:0000256" key="2">
    <source>
        <dbReference type="ARBA" id="ARBA00023277"/>
    </source>
</evidence>
<dbReference type="RefSeq" id="WP_021686103.1">
    <property type="nucleotide sequence ID" value="NZ_KI260553.1"/>
</dbReference>
<evidence type="ECO:0000313" key="5">
    <source>
        <dbReference type="EMBL" id="ERJ93990.1"/>
    </source>
</evidence>
<dbReference type="InterPro" id="IPR001347">
    <property type="entry name" value="SIS_dom"/>
</dbReference>
<evidence type="ECO:0000259" key="4">
    <source>
        <dbReference type="PROSITE" id="PS51464"/>
    </source>
</evidence>
<dbReference type="EMBL" id="AWVH01000009">
    <property type="protein sequence ID" value="ERJ93990.1"/>
    <property type="molecule type" value="Genomic_DNA"/>
</dbReference>
<feature type="active site" evidence="3">
    <location>
        <position position="115"/>
    </location>
</feature>
<dbReference type="PROSITE" id="PS01272">
    <property type="entry name" value="GCKR"/>
    <property type="match status" value="1"/>
</dbReference>
<comment type="caution">
    <text evidence="5">The sequence shown here is derived from an EMBL/GenBank/DDBJ whole genome shotgun (WGS) entry which is preliminary data.</text>
</comment>
<evidence type="ECO:0000256" key="3">
    <source>
        <dbReference type="HAMAP-Rule" id="MF_00068"/>
    </source>
</evidence>
<keyword evidence="2 3" id="KW-0119">Carbohydrate metabolism</keyword>
<accession>A0ABN0P0G1</accession>